<feature type="domain" description="Glycosyl transferase family 1" evidence="1">
    <location>
        <begin position="205"/>
        <end position="360"/>
    </location>
</feature>
<feature type="domain" description="Glycosyltransferase subfamily 4-like N-terminal" evidence="2">
    <location>
        <begin position="26"/>
        <end position="198"/>
    </location>
</feature>
<organism evidence="3">
    <name type="scientific">candidate division WWE3 bacterium</name>
    <dbReference type="NCBI Taxonomy" id="2053526"/>
    <lineage>
        <taxon>Bacteria</taxon>
        <taxon>Katanobacteria</taxon>
    </lineage>
</organism>
<protein>
    <submittedName>
        <fullName evidence="3">Glycosyltransferase family 4 protein</fullName>
    </submittedName>
</protein>
<evidence type="ECO:0000259" key="2">
    <source>
        <dbReference type="Pfam" id="PF13439"/>
    </source>
</evidence>
<name>A0A7C1S9N0_UNCKA</name>
<dbReference type="Gene3D" id="3.40.50.2000">
    <property type="entry name" value="Glycogen Phosphorylase B"/>
    <property type="match status" value="2"/>
</dbReference>
<comment type="caution">
    <text evidence="3">The sequence shown here is derived from an EMBL/GenBank/DDBJ whole genome shotgun (WGS) entry which is preliminary data.</text>
</comment>
<dbReference type="PANTHER" id="PTHR45947:SF3">
    <property type="entry name" value="SULFOQUINOVOSYL TRANSFERASE SQD2"/>
    <property type="match status" value="1"/>
</dbReference>
<proteinExistence type="predicted"/>
<dbReference type="PANTHER" id="PTHR45947">
    <property type="entry name" value="SULFOQUINOVOSYL TRANSFERASE SQD2"/>
    <property type="match status" value="1"/>
</dbReference>
<dbReference type="Pfam" id="PF00534">
    <property type="entry name" value="Glycos_transf_1"/>
    <property type="match status" value="1"/>
</dbReference>
<evidence type="ECO:0000313" key="3">
    <source>
        <dbReference type="EMBL" id="HEB13813.1"/>
    </source>
</evidence>
<dbReference type="SUPFAM" id="SSF53756">
    <property type="entry name" value="UDP-Glycosyltransferase/glycogen phosphorylase"/>
    <property type="match status" value="1"/>
</dbReference>
<dbReference type="InterPro" id="IPR050194">
    <property type="entry name" value="Glycosyltransferase_grp1"/>
</dbReference>
<evidence type="ECO:0000259" key="1">
    <source>
        <dbReference type="Pfam" id="PF00534"/>
    </source>
</evidence>
<dbReference type="AlphaFoldDB" id="A0A7C1S9N0"/>
<reference evidence="3" key="1">
    <citation type="journal article" date="2020" name="mSystems">
        <title>Genome- and Community-Level Interaction Insights into Carbon Utilization and Element Cycling Functions of Hydrothermarchaeota in Hydrothermal Sediment.</title>
        <authorList>
            <person name="Zhou Z."/>
            <person name="Liu Y."/>
            <person name="Xu W."/>
            <person name="Pan J."/>
            <person name="Luo Z.H."/>
            <person name="Li M."/>
        </authorList>
    </citation>
    <scope>NUCLEOTIDE SEQUENCE [LARGE SCALE GENOMIC DNA]</scope>
    <source>
        <strain evidence="3">HyVt-365</strain>
    </source>
</reference>
<dbReference type="InterPro" id="IPR028098">
    <property type="entry name" value="Glyco_trans_4-like_N"/>
</dbReference>
<gene>
    <name evidence="3" type="ORF">ENI09_00165</name>
</gene>
<accession>A0A7C1S9N0</accession>
<dbReference type="Proteomes" id="UP000885744">
    <property type="component" value="Unassembled WGS sequence"/>
</dbReference>
<dbReference type="InterPro" id="IPR001296">
    <property type="entry name" value="Glyco_trans_1"/>
</dbReference>
<sequence>MSKNLLPKNLSALKVALVHDDLVVQYGGAEKVFMAVAEMFPDAPVYTSMATREWGKRLEGRELITSFMQRLPLKEKLFKFYFLLYPLAFESFNLSDYDLVISSSTRFAHGVITKPETKHVCYTHSPGRMFWEPERYFGPNSRLKTLLAPALSYLRLWDRAAAQRVDHFIANSKNIAGKIRKYYGREASVVHPFVDLERFKPLVGSQEPGDYYLVVTRLAPWKRVEIVIEAAKEANVPLKVVGGGSDRKRLEDLATRNSPHATNQIEILGRVSDGEVDDLFQNCKALIMTQEEDFGITALEAQTCGKPVIAYRSGGALETVEEGKTGEFFHPQSADALAKVLKDFKTGDYKPEVCRANAERFSKKEFKRKLFNELGKIGG</sequence>
<dbReference type="GO" id="GO:0016757">
    <property type="term" value="F:glycosyltransferase activity"/>
    <property type="evidence" value="ECO:0007669"/>
    <property type="project" value="InterPro"/>
</dbReference>
<dbReference type="EMBL" id="DRHH01000007">
    <property type="protein sequence ID" value="HEB13813.1"/>
    <property type="molecule type" value="Genomic_DNA"/>
</dbReference>
<dbReference type="Pfam" id="PF13439">
    <property type="entry name" value="Glyco_transf_4"/>
    <property type="match status" value="1"/>
</dbReference>